<accession>A0A937R5L6</accession>
<dbReference type="RefSeq" id="WP_203031660.1">
    <property type="nucleotide sequence ID" value="NZ_JAEACQ010000123.1"/>
</dbReference>
<reference evidence="2" key="1">
    <citation type="submission" date="2020-12" db="EMBL/GenBank/DDBJ databases">
        <title>Genomic characterization of non-nitrogen-fixing Frankia strains.</title>
        <authorList>
            <person name="Carlos-Shanley C."/>
            <person name="Guerra T."/>
            <person name="Hahn D."/>
        </authorList>
    </citation>
    <scope>NUCLEOTIDE SEQUENCE</scope>
    <source>
        <strain evidence="2">CN6</strain>
    </source>
</reference>
<dbReference type="Proteomes" id="UP000604475">
    <property type="component" value="Unassembled WGS sequence"/>
</dbReference>
<dbReference type="SMART" id="SM00255">
    <property type="entry name" value="TIR"/>
    <property type="match status" value="1"/>
</dbReference>
<organism evidence="2 3">
    <name type="scientific">Frankia nepalensis</name>
    <dbReference type="NCBI Taxonomy" id="1836974"/>
    <lineage>
        <taxon>Bacteria</taxon>
        <taxon>Bacillati</taxon>
        <taxon>Actinomycetota</taxon>
        <taxon>Actinomycetes</taxon>
        <taxon>Frankiales</taxon>
        <taxon>Frankiaceae</taxon>
        <taxon>Frankia</taxon>
    </lineage>
</organism>
<dbReference type="AlphaFoldDB" id="A0A937R5L6"/>
<proteinExistence type="predicted"/>
<dbReference type="InterPro" id="IPR035897">
    <property type="entry name" value="Toll_tir_struct_dom_sf"/>
</dbReference>
<keyword evidence="2" id="KW-0675">Receptor</keyword>
<dbReference type="EMBL" id="JAEACQ010000123">
    <property type="protein sequence ID" value="MBL7626178.1"/>
    <property type="molecule type" value="Genomic_DNA"/>
</dbReference>
<keyword evidence="3" id="KW-1185">Reference proteome</keyword>
<comment type="caution">
    <text evidence="2">The sequence shown here is derived from an EMBL/GenBank/DDBJ whole genome shotgun (WGS) entry which is preliminary data.</text>
</comment>
<evidence type="ECO:0000259" key="1">
    <source>
        <dbReference type="PROSITE" id="PS50104"/>
    </source>
</evidence>
<dbReference type="InterPro" id="IPR000157">
    <property type="entry name" value="TIR_dom"/>
</dbReference>
<dbReference type="SUPFAM" id="SSF52200">
    <property type="entry name" value="Toll/Interleukin receptor TIR domain"/>
    <property type="match status" value="1"/>
</dbReference>
<sequence length="203" mass="21824">MANEGGAGEPAEGAAWDFFVSYTQADRAWAEWIAWQLEEAGYRVLVQAWDLVPGSNWAHGMDEGIRRSARTVAVLSAAYARSVFGTVEWRAAWVADPLGERRKLLVTRVEDCPRPGVLAQVVGIDLFDRPRDRARAELLRAAELAVTGARAKPPTPPEFPADAAGVAGGVRVGDVSAPGGQAVGVNLGQVVQSWLPQTRHENS</sequence>
<dbReference type="PROSITE" id="PS50104">
    <property type="entry name" value="TIR"/>
    <property type="match status" value="1"/>
</dbReference>
<dbReference type="Pfam" id="PF13676">
    <property type="entry name" value="TIR_2"/>
    <property type="match status" value="1"/>
</dbReference>
<evidence type="ECO:0000313" key="2">
    <source>
        <dbReference type="EMBL" id="MBL7626178.1"/>
    </source>
</evidence>
<gene>
    <name evidence="2" type="ORF">I7412_03105</name>
</gene>
<evidence type="ECO:0000313" key="3">
    <source>
        <dbReference type="Proteomes" id="UP000604475"/>
    </source>
</evidence>
<dbReference type="GO" id="GO:0007165">
    <property type="term" value="P:signal transduction"/>
    <property type="evidence" value="ECO:0007669"/>
    <property type="project" value="InterPro"/>
</dbReference>
<dbReference type="Gene3D" id="3.40.50.10140">
    <property type="entry name" value="Toll/interleukin-1 receptor homology (TIR) domain"/>
    <property type="match status" value="1"/>
</dbReference>
<feature type="domain" description="TIR" evidence="1">
    <location>
        <begin position="14"/>
        <end position="146"/>
    </location>
</feature>
<protein>
    <submittedName>
        <fullName evidence="2">Toll/interleukin-1 receptor domain-containing protein</fullName>
    </submittedName>
</protein>
<name>A0A937R5L6_9ACTN</name>